<evidence type="ECO:0000256" key="2">
    <source>
        <dbReference type="SAM" id="Phobius"/>
    </source>
</evidence>
<evidence type="ECO:0000259" key="3">
    <source>
        <dbReference type="Pfam" id="PF02932"/>
    </source>
</evidence>
<dbReference type="InterPro" id="IPR036719">
    <property type="entry name" value="Neuro-gated_channel_TM_sf"/>
</dbReference>
<evidence type="ECO:0000313" key="5">
    <source>
        <dbReference type="Proteomes" id="UP001529510"/>
    </source>
</evidence>
<dbReference type="PANTHER" id="PTHR18945">
    <property type="entry name" value="NEUROTRANSMITTER GATED ION CHANNEL"/>
    <property type="match status" value="1"/>
</dbReference>
<gene>
    <name evidence="4" type="ORF">M9458_038540</name>
</gene>
<dbReference type="Gene3D" id="1.20.58.390">
    <property type="entry name" value="Neurotransmitter-gated ion-channel transmembrane domain"/>
    <property type="match status" value="1"/>
</dbReference>
<comment type="caution">
    <text evidence="4">The sequence shown here is derived from an EMBL/GenBank/DDBJ whole genome shotgun (WGS) entry which is preliminary data.</text>
</comment>
<keyword evidence="2" id="KW-1133">Transmembrane helix</keyword>
<dbReference type="Pfam" id="PF02932">
    <property type="entry name" value="Neur_chan_memb"/>
    <property type="match status" value="1"/>
</dbReference>
<sequence length="64" mass="7313">VPGTRNELYYDCCKEPYPDVTFVVTIRRRTLYYALNLLIPCVLLSSMTLLIFLLPADSGEKISL</sequence>
<dbReference type="SUPFAM" id="SSF63712">
    <property type="entry name" value="Nicotinic receptor ligand binding domain-like"/>
    <property type="match status" value="1"/>
</dbReference>
<accession>A0ABD0P092</accession>
<dbReference type="EMBL" id="JAMKFB020000019">
    <property type="protein sequence ID" value="KAL0166696.1"/>
    <property type="molecule type" value="Genomic_DNA"/>
</dbReference>
<dbReference type="InterPro" id="IPR006029">
    <property type="entry name" value="Neurotrans-gated_channel_TM"/>
</dbReference>
<dbReference type="Gene3D" id="2.70.170.10">
    <property type="entry name" value="Neurotransmitter-gated ion-channel ligand-binding domain"/>
    <property type="match status" value="1"/>
</dbReference>
<feature type="non-terminal residue" evidence="4">
    <location>
        <position position="1"/>
    </location>
</feature>
<evidence type="ECO:0000256" key="1">
    <source>
        <dbReference type="ARBA" id="ARBA00004141"/>
    </source>
</evidence>
<dbReference type="SUPFAM" id="SSF90112">
    <property type="entry name" value="Neurotransmitter-gated ion-channel transmembrane pore"/>
    <property type="match status" value="1"/>
</dbReference>
<feature type="domain" description="Neurotransmitter-gated ion-channel transmembrane" evidence="3">
    <location>
        <begin position="37"/>
        <end position="64"/>
    </location>
</feature>
<dbReference type="Proteomes" id="UP001529510">
    <property type="component" value="Unassembled WGS sequence"/>
</dbReference>
<organism evidence="4 5">
    <name type="scientific">Cirrhinus mrigala</name>
    <name type="common">Mrigala</name>
    <dbReference type="NCBI Taxonomy" id="683832"/>
    <lineage>
        <taxon>Eukaryota</taxon>
        <taxon>Metazoa</taxon>
        <taxon>Chordata</taxon>
        <taxon>Craniata</taxon>
        <taxon>Vertebrata</taxon>
        <taxon>Euteleostomi</taxon>
        <taxon>Actinopterygii</taxon>
        <taxon>Neopterygii</taxon>
        <taxon>Teleostei</taxon>
        <taxon>Ostariophysi</taxon>
        <taxon>Cypriniformes</taxon>
        <taxon>Cyprinidae</taxon>
        <taxon>Labeoninae</taxon>
        <taxon>Labeonini</taxon>
        <taxon>Cirrhinus</taxon>
    </lineage>
</organism>
<keyword evidence="5" id="KW-1185">Reference proteome</keyword>
<reference evidence="4 5" key="1">
    <citation type="submission" date="2024-05" db="EMBL/GenBank/DDBJ databases">
        <title>Genome sequencing and assembly of Indian major carp, Cirrhinus mrigala (Hamilton, 1822).</title>
        <authorList>
            <person name="Mohindra V."/>
            <person name="Chowdhury L.M."/>
            <person name="Lal K."/>
            <person name="Jena J.K."/>
        </authorList>
    </citation>
    <scope>NUCLEOTIDE SEQUENCE [LARGE SCALE GENOMIC DNA]</scope>
    <source>
        <strain evidence="4">CM1030</strain>
        <tissue evidence="4">Blood</tissue>
    </source>
</reference>
<evidence type="ECO:0000313" key="4">
    <source>
        <dbReference type="EMBL" id="KAL0166696.1"/>
    </source>
</evidence>
<proteinExistence type="predicted"/>
<dbReference type="InterPro" id="IPR036734">
    <property type="entry name" value="Neur_chan_lig-bd_sf"/>
</dbReference>
<name>A0ABD0P092_CIRMR</name>
<dbReference type="InterPro" id="IPR006201">
    <property type="entry name" value="Neur_channel"/>
</dbReference>
<dbReference type="InterPro" id="IPR038050">
    <property type="entry name" value="Neuro_actylchol_rec"/>
</dbReference>
<keyword evidence="2" id="KW-0472">Membrane</keyword>
<protein>
    <recommendedName>
        <fullName evidence="3">Neurotransmitter-gated ion-channel transmembrane domain-containing protein</fullName>
    </recommendedName>
</protein>
<feature type="transmembrane region" description="Helical" evidence="2">
    <location>
        <begin position="31"/>
        <end position="54"/>
    </location>
</feature>
<dbReference type="AlphaFoldDB" id="A0ABD0P092"/>
<feature type="non-terminal residue" evidence="4">
    <location>
        <position position="64"/>
    </location>
</feature>
<keyword evidence="2" id="KW-0812">Transmembrane</keyword>
<dbReference type="GO" id="GO:0016020">
    <property type="term" value="C:membrane"/>
    <property type="evidence" value="ECO:0007669"/>
    <property type="project" value="UniProtKB-SubCell"/>
</dbReference>
<comment type="subcellular location">
    <subcellularLocation>
        <location evidence="1">Membrane</location>
        <topology evidence="1">Multi-pass membrane protein</topology>
    </subcellularLocation>
</comment>